<comment type="caution">
    <text evidence="1">The sequence shown here is derived from an EMBL/GenBank/DDBJ whole genome shotgun (WGS) entry which is preliminary data.</text>
</comment>
<accession>A0ABD2WYN4</accession>
<evidence type="ECO:0008006" key="3">
    <source>
        <dbReference type="Google" id="ProtNLM"/>
    </source>
</evidence>
<dbReference type="EMBL" id="JBJJXI010000060">
    <property type="protein sequence ID" value="KAL3398221.1"/>
    <property type="molecule type" value="Genomic_DNA"/>
</dbReference>
<proteinExistence type="predicted"/>
<dbReference type="Proteomes" id="UP001627154">
    <property type="component" value="Unassembled WGS sequence"/>
</dbReference>
<sequence length="241" mass="27631">MRSAAGGDKAYKPTWPIWDSLVEMFGGENELTSTNENSEFPQKDLLMEWSSRDFEESISPNCTDSYECVKSPILPEPTRTMAMLDGSMDAPKVEKHRDDIEEEDRIFFSSLLLHVSKVPQTFKLSMRNEIMTVVNKFAYFMEPRKPTPPPPSPPQPPRSYLTYGFYQGNYVPMYYNPPAAYHQVRAHQESPIIYQEASSIKQESATFDQESFDAYCLSTPPLGGVSTNRRSRKRRTPLPYT</sequence>
<evidence type="ECO:0000313" key="1">
    <source>
        <dbReference type="EMBL" id="KAL3398221.1"/>
    </source>
</evidence>
<gene>
    <name evidence="1" type="ORF">TKK_008422</name>
</gene>
<protein>
    <recommendedName>
        <fullName evidence="3">BESS domain-containing protein</fullName>
    </recommendedName>
</protein>
<reference evidence="1 2" key="1">
    <citation type="journal article" date="2024" name="bioRxiv">
        <title>A reference genome for Trichogramma kaykai: A tiny desert-dwelling parasitoid wasp with competing sex-ratio distorters.</title>
        <authorList>
            <person name="Culotta J."/>
            <person name="Lindsey A.R."/>
        </authorList>
    </citation>
    <scope>NUCLEOTIDE SEQUENCE [LARGE SCALE GENOMIC DNA]</scope>
    <source>
        <strain evidence="1 2">KSX58</strain>
    </source>
</reference>
<evidence type="ECO:0000313" key="2">
    <source>
        <dbReference type="Proteomes" id="UP001627154"/>
    </source>
</evidence>
<dbReference type="AlphaFoldDB" id="A0ABD2WYN4"/>
<name>A0ABD2WYN4_9HYME</name>
<organism evidence="1 2">
    <name type="scientific">Trichogramma kaykai</name>
    <dbReference type="NCBI Taxonomy" id="54128"/>
    <lineage>
        <taxon>Eukaryota</taxon>
        <taxon>Metazoa</taxon>
        <taxon>Ecdysozoa</taxon>
        <taxon>Arthropoda</taxon>
        <taxon>Hexapoda</taxon>
        <taxon>Insecta</taxon>
        <taxon>Pterygota</taxon>
        <taxon>Neoptera</taxon>
        <taxon>Endopterygota</taxon>
        <taxon>Hymenoptera</taxon>
        <taxon>Apocrita</taxon>
        <taxon>Proctotrupomorpha</taxon>
        <taxon>Chalcidoidea</taxon>
        <taxon>Trichogrammatidae</taxon>
        <taxon>Trichogramma</taxon>
    </lineage>
</organism>
<keyword evidence="2" id="KW-1185">Reference proteome</keyword>